<dbReference type="InterPro" id="IPR046653">
    <property type="entry name" value="DUF6765"/>
</dbReference>
<organism evidence="2 3">
    <name type="scientific">Roseococcus pinisoli</name>
    <dbReference type="NCBI Taxonomy" id="2835040"/>
    <lineage>
        <taxon>Bacteria</taxon>
        <taxon>Pseudomonadati</taxon>
        <taxon>Pseudomonadota</taxon>
        <taxon>Alphaproteobacteria</taxon>
        <taxon>Acetobacterales</taxon>
        <taxon>Roseomonadaceae</taxon>
        <taxon>Roseococcus</taxon>
    </lineage>
</organism>
<accession>A0ABS5Q890</accession>
<reference evidence="2 3" key="1">
    <citation type="submission" date="2021-05" db="EMBL/GenBank/DDBJ databases">
        <title>Roseococcus sp. XZZS9, whole genome shotgun sequencing project.</title>
        <authorList>
            <person name="Zhao G."/>
            <person name="Shen L."/>
        </authorList>
    </citation>
    <scope>NUCLEOTIDE SEQUENCE [LARGE SCALE GENOMIC DNA]</scope>
    <source>
        <strain evidence="2 3">XZZS9</strain>
    </source>
</reference>
<dbReference type="EMBL" id="JAHCDA010000001">
    <property type="protein sequence ID" value="MBS7809901.1"/>
    <property type="molecule type" value="Genomic_DNA"/>
</dbReference>
<dbReference type="Pfam" id="PF20551">
    <property type="entry name" value="DUF6765"/>
    <property type="match status" value="1"/>
</dbReference>
<keyword evidence="3" id="KW-1185">Reference proteome</keyword>
<gene>
    <name evidence="2" type="ORF">KHU32_03065</name>
</gene>
<evidence type="ECO:0000259" key="1">
    <source>
        <dbReference type="Pfam" id="PF13699"/>
    </source>
</evidence>
<comment type="caution">
    <text evidence="2">The sequence shown here is derived from an EMBL/GenBank/DDBJ whole genome shotgun (WGS) entry which is preliminary data.</text>
</comment>
<evidence type="ECO:0000313" key="3">
    <source>
        <dbReference type="Proteomes" id="UP000766336"/>
    </source>
</evidence>
<name>A0ABS5Q890_9PROT</name>
<feature type="domain" description="eCIS core" evidence="1">
    <location>
        <begin position="8"/>
        <end position="76"/>
    </location>
</feature>
<protein>
    <submittedName>
        <fullName evidence="2">DUF4157 domain-containing protein</fullName>
    </submittedName>
</protein>
<sequence>MSVRGGSPLPNALRLGWERSFGADLSSVRVHRCAGARRVTRALRTRACAVDGAILLGAEASAEVLAHEVVHLLQARLPGAAGIAVAEREARHLARRALAGLPCRVEVPADPSQPLCWEEAGHYYTIYYTALACGVANDDAMRIAFWAQFPDEVSELDAVKAGFDIPGSFVGDAMDWVGVQLDKVPTGFHNFWAEANNQISEKYLRGYGRMAYRAPREAEKKTEVNLSVQRGLHCLTGANWNDETARRERISLAADMSGGFFEFGFSLHPFGDSYAHRNHGTGRMYPPFLGHGPETKFVEIAGDELSKMAQQHHPDALTPARAPEYREYITRLYGVLARRFPNLPRRAAAEAAAGALGAVVVERPNSAAQIGLIRQSAASVLGVRMNAYRPETQEDVYFSKFFDQPKPVAASRYHVDQGLSLARRWDTSG</sequence>
<dbReference type="InterPro" id="IPR025295">
    <property type="entry name" value="eCIS_core_dom"/>
</dbReference>
<dbReference type="Pfam" id="PF13699">
    <property type="entry name" value="eCIS_core"/>
    <property type="match status" value="1"/>
</dbReference>
<evidence type="ECO:0000313" key="2">
    <source>
        <dbReference type="EMBL" id="MBS7809901.1"/>
    </source>
</evidence>
<dbReference type="RefSeq" id="WP_213668555.1">
    <property type="nucleotide sequence ID" value="NZ_JAHCDA010000001.1"/>
</dbReference>
<dbReference type="Proteomes" id="UP000766336">
    <property type="component" value="Unassembled WGS sequence"/>
</dbReference>
<proteinExistence type="predicted"/>